<evidence type="ECO:0000313" key="2">
    <source>
        <dbReference type="Proteomes" id="UP001202328"/>
    </source>
</evidence>
<gene>
    <name evidence="1" type="ORF">MKW98_019968</name>
</gene>
<dbReference type="EMBL" id="JAJJMB010015809">
    <property type="protein sequence ID" value="KAI3851969.1"/>
    <property type="molecule type" value="Genomic_DNA"/>
</dbReference>
<name>A0AAD4X689_9MAGN</name>
<dbReference type="AlphaFoldDB" id="A0AAD4X689"/>
<accession>A0AAD4X689</accession>
<reference evidence="1" key="1">
    <citation type="submission" date="2022-04" db="EMBL/GenBank/DDBJ databases">
        <title>A functionally conserved STORR gene fusion in Papaver species that diverged 16.8 million years ago.</title>
        <authorList>
            <person name="Catania T."/>
        </authorList>
    </citation>
    <scope>NUCLEOTIDE SEQUENCE</scope>
    <source>
        <strain evidence="1">S-188037</strain>
    </source>
</reference>
<sequence length="230" mass="26273">MYGSPKASIDDLQSLVVGFKIIIGAIKGMRLRQQKDTIDCTPCLLEKLVLIHPHLHNHLSQTVQGASKRKLMVCCVRRWYELVYGLLVKFLADAVFCRKAQVLDSTSELQLGSGHRQLRKEIDRERKGVGSYVHSVNLVLWKVEFFGVCFITLPVILFEHQLETIKVPMRSHGKEQHNCCVSAKDDLDPFVLSIQNSTRICFSEIWPSCLYQNHVLINHFVDVKGFVPRS</sequence>
<proteinExistence type="predicted"/>
<feature type="non-terminal residue" evidence="1">
    <location>
        <position position="230"/>
    </location>
</feature>
<organism evidence="1 2">
    <name type="scientific">Papaver atlanticum</name>
    <dbReference type="NCBI Taxonomy" id="357466"/>
    <lineage>
        <taxon>Eukaryota</taxon>
        <taxon>Viridiplantae</taxon>
        <taxon>Streptophyta</taxon>
        <taxon>Embryophyta</taxon>
        <taxon>Tracheophyta</taxon>
        <taxon>Spermatophyta</taxon>
        <taxon>Magnoliopsida</taxon>
        <taxon>Ranunculales</taxon>
        <taxon>Papaveraceae</taxon>
        <taxon>Papaveroideae</taxon>
        <taxon>Papaver</taxon>
    </lineage>
</organism>
<comment type="caution">
    <text evidence="1">The sequence shown here is derived from an EMBL/GenBank/DDBJ whole genome shotgun (WGS) entry which is preliminary data.</text>
</comment>
<dbReference type="Proteomes" id="UP001202328">
    <property type="component" value="Unassembled WGS sequence"/>
</dbReference>
<keyword evidence="2" id="KW-1185">Reference proteome</keyword>
<evidence type="ECO:0000313" key="1">
    <source>
        <dbReference type="EMBL" id="KAI3851969.1"/>
    </source>
</evidence>
<protein>
    <submittedName>
        <fullName evidence="1">Uncharacterized protein</fullName>
    </submittedName>
</protein>